<gene>
    <name evidence="3" type="primary">LOC101851649</name>
</gene>
<protein>
    <submittedName>
        <fullName evidence="3">Uncharacterized protein LOC101851649</fullName>
    </submittedName>
</protein>
<dbReference type="RefSeq" id="XP_012939397.1">
    <property type="nucleotide sequence ID" value="XM_013083943.2"/>
</dbReference>
<reference evidence="3" key="1">
    <citation type="submission" date="2025-08" db="UniProtKB">
        <authorList>
            <consortium name="RefSeq"/>
        </authorList>
    </citation>
    <scope>IDENTIFICATION</scope>
</reference>
<feature type="compositionally biased region" description="Basic residues" evidence="1">
    <location>
        <begin position="91"/>
        <end position="102"/>
    </location>
</feature>
<keyword evidence="2" id="KW-1185">Reference proteome</keyword>
<name>A0ABM1A2B4_APLCA</name>
<evidence type="ECO:0000313" key="2">
    <source>
        <dbReference type="Proteomes" id="UP000694888"/>
    </source>
</evidence>
<accession>A0ABM1A2B4</accession>
<sequence length="325" mass="36830">MGTCCSAGGRRDVHSRSAHCQGHHSLYVQPEVSQQSHTAYTVVYRPPQLNRRLEPGEARPRFWINPGPGSQEPAVVSVAWCELCHPHHFNMPRLSNTKRSKGRPSNNKAERQRNTDDVMEGGVGSKVDDVMMAGDNDMVVKVYPAFLVPYTNKTLRLRLVFTDAKVRQMIGEHGHLKHDTDSEPMQETSHLVRTVHSLRIQLGYSSRVRGLPEVSVEENHGGTKRLKKVRYRQMPVRWIDLDHRQPNVTIVGEAFQLSLEPPCPDLTPEDFPDGNGEIPAVLGSYRRTLDTSPERQLEFSVRLFHWYNQTGPSQCNNDHSSCLNT</sequence>
<evidence type="ECO:0000256" key="1">
    <source>
        <dbReference type="SAM" id="MobiDB-lite"/>
    </source>
</evidence>
<dbReference type="GeneID" id="101851649"/>
<feature type="region of interest" description="Disordered" evidence="1">
    <location>
        <begin position="91"/>
        <end position="123"/>
    </location>
</feature>
<evidence type="ECO:0000313" key="3">
    <source>
        <dbReference type="RefSeq" id="XP_012939397.1"/>
    </source>
</evidence>
<dbReference type="Proteomes" id="UP000694888">
    <property type="component" value="Unplaced"/>
</dbReference>
<proteinExistence type="predicted"/>
<organism evidence="2 3">
    <name type="scientific">Aplysia californica</name>
    <name type="common">California sea hare</name>
    <dbReference type="NCBI Taxonomy" id="6500"/>
    <lineage>
        <taxon>Eukaryota</taxon>
        <taxon>Metazoa</taxon>
        <taxon>Spiralia</taxon>
        <taxon>Lophotrochozoa</taxon>
        <taxon>Mollusca</taxon>
        <taxon>Gastropoda</taxon>
        <taxon>Heterobranchia</taxon>
        <taxon>Euthyneura</taxon>
        <taxon>Tectipleura</taxon>
        <taxon>Aplysiida</taxon>
        <taxon>Aplysioidea</taxon>
        <taxon>Aplysiidae</taxon>
        <taxon>Aplysia</taxon>
    </lineage>
</organism>